<feature type="region of interest" description="Disordered" evidence="2">
    <location>
        <begin position="108"/>
        <end position="213"/>
    </location>
</feature>
<proteinExistence type="inferred from homology"/>
<dbReference type="InterPro" id="IPR029058">
    <property type="entry name" value="AB_hydrolase_fold"/>
</dbReference>
<dbReference type="AlphaFoldDB" id="A0A2G5UMQ2"/>
<gene>
    <name evidence="3" type="primary">Cni-ctsa-2</name>
    <name evidence="3" type="synonym">Cnig_chr_III.g8424</name>
    <name evidence="3" type="ORF">B9Z55_008424</name>
</gene>
<feature type="compositionally biased region" description="Low complexity" evidence="2">
    <location>
        <begin position="166"/>
        <end position="213"/>
    </location>
</feature>
<dbReference type="Gene3D" id="3.40.50.12670">
    <property type="match status" value="1"/>
</dbReference>
<name>A0A2G5UMQ2_9PELO</name>
<evidence type="ECO:0000256" key="1">
    <source>
        <dbReference type="ARBA" id="ARBA00009431"/>
    </source>
</evidence>
<comment type="similarity">
    <text evidence="1">Belongs to the peptidase S10 family.</text>
</comment>
<accession>A0A2G5UMQ2</accession>
<dbReference type="GO" id="GO:0006508">
    <property type="term" value="P:proteolysis"/>
    <property type="evidence" value="ECO:0007669"/>
    <property type="project" value="InterPro"/>
</dbReference>
<evidence type="ECO:0000256" key="2">
    <source>
        <dbReference type="SAM" id="MobiDB-lite"/>
    </source>
</evidence>
<dbReference type="InterPro" id="IPR001563">
    <property type="entry name" value="Peptidase_S10"/>
</dbReference>
<evidence type="ECO:0000313" key="4">
    <source>
        <dbReference type="Proteomes" id="UP000230233"/>
    </source>
</evidence>
<dbReference type="OrthoDB" id="5812398at2759"/>
<dbReference type="GO" id="GO:0004185">
    <property type="term" value="F:serine-type carboxypeptidase activity"/>
    <property type="evidence" value="ECO:0007669"/>
    <property type="project" value="InterPro"/>
</dbReference>
<dbReference type="SUPFAM" id="SSF53474">
    <property type="entry name" value="alpha/beta-Hydrolases"/>
    <property type="match status" value="1"/>
</dbReference>
<comment type="caution">
    <text evidence="3">The sequence shown here is derived from an EMBL/GenBank/DDBJ whole genome shotgun (WGS) entry which is preliminary data.</text>
</comment>
<evidence type="ECO:0000313" key="3">
    <source>
        <dbReference type="EMBL" id="PIC40799.1"/>
    </source>
</evidence>
<keyword evidence="4" id="KW-1185">Reference proteome</keyword>
<feature type="compositionally biased region" description="Polar residues" evidence="2">
    <location>
        <begin position="133"/>
        <end position="164"/>
    </location>
</feature>
<dbReference type="EMBL" id="PDUG01000003">
    <property type="protein sequence ID" value="PIC40799.1"/>
    <property type="molecule type" value="Genomic_DNA"/>
</dbReference>
<feature type="compositionally biased region" description="Low complexity" evidence="2">
    <location>
        <begin position="108"/>
        <end position="132"/>
    </location>
</feature>
<sequence length="232" mass="24300">MFNGDADTICNYVENSQFIYKTLQRPLKTPMTYWNDPVQLPMAVGQVTEYDGITLISIKGGGHFPAASEQKPKETFQMFQNYVKNQNYSTPVTFDKEYGSTTVAVVTTGSPGTTTSVPSVTGTTGSPQPTTSKIPVTGTTSFPGTTASDPPVTGSTSSPHSTVSDPPVTGTTGSPQPTTSDIPGTGTTSSPPSTSSKIPVTVTTSSPQTTTSDTPALQYLSVLIASLIMRIL</sequence>
<protein>
    <submittedName>
        <fullName evidence="3">Uncharacterized protein</fullName>
    </submittedName>
</protein>
<dbReference type="Proteomes" id="UP000230233">
    <property type="component" value="Chromosome III"/>
</dbReference>
<dbReference type="Pfam" id="PF00450">
    <property type="entry name" value="Peptidase_S10"/>
    <property type="match status" value="1"/>
</dbReference>
<reference evidence="4" key="1">
    <citation type="submission" date="2017-10" db="EMBL/GenBank/DDBJ databases">
        <title>Rapid genome shrinkage in a self-fertile nematode reveals novel sperm competition proteins.</title>
        <authorList>
            <person name="Yin D."/>
            <person name="Schwarz E.M."/>
            <person name="Thomas C.G."/>
            <person name="Felde R.L."/>
            <person name="Korf I.F."/>
            <person name="Cutter A.D."/>
            <person name="Schartner C.M."/>
            <person name="Ralston E.J."/>
            <person name="Meyer B.J."/>
            <person name="Haag E.S."/>
        </authorList>
    </citation>
    <scope>NUCLEOTIDE SEQUENCE [LARGE SCALE GENOMIC DNA]</scope>
    <source>
        <strain evidence="4">JU1422</strain>
    </source>
</reference>
<organism evidence="3 4">
    <name type="scientific">Caenorhabditis nigoni</name>
    <dbReference type="NCBI Taxonomy" id="1611254"/>
    <lineage>
        <taxon>Eukaryota</taxon>
        <taxon>Metazoa</taxon>
        <taxon>Ecdysozoa</taxon>
        <taxon>Nematoda</taxon>
        <taxon>Chromadorea</taxon>
        <taxon>Rhabditida</taxon>
        <taxon>Rhabditina</taxon>
        <taxon>Rhabditomorpha</taxon>
        <taxon>Rhabditoidea</taxon>
        <taxon>Rhabditidae</taxon>
        <taxon>Peloderinae</taxon>
        <taxon>Caenorhabditis</taxon>
    </lineage>
</organism>